<sequence length="227" mass="27300">MDKNNQLKLVSKYCNSFNLKKIKVDTLLLIIHMLLSDYEKIEIKDNVLNKNLLIDAQEIDFINKSVHDLKNYLESNIVISETLLYIFRNKSLSPTFLKVSKNLEPMRVYYQYLTSIFSNKIKKGSFWIPELLAFSLIHYFKKEHEKSFLSHPLIQNFPTEKFLNIYNKNNIKIKKQLSEEEQVNSWKIKTNLDEMYDLSEYMIEKYLEFNYKINDKRVSKTRMKKKK</sequence>
<keyword evidence="2" id="KW-1185">Reference proteome</keyword>
<evidence type="ECO:0000313" key="1">
    <source>
        <dbReference type="EMBL" id="ADG93949.1"/>
    </source>
</evidence>
<dbReference type="HOGENOM" id="CLU_1217780_0_0_7"/>
<evidence type="ECO:0000313" key="2">
    <source>
        <dbReference type="Proteomes" id="UP000000939"/>
    </source>
</evidence>
<organism evidence="1 2">
    <name type="scientific">Arcobacter nitrofigilis (strain ATCC 33309 / DSM 7299 / CCUG 15893 / LMG 7604 / NCTC 12251 / CI)</name>
    <name type="common">Campylobacter nitrofigilis</name>
    <dbReference type="NCBI Taxonomy" id="572480"/>
    <lineage>
        <taxon>Bacteria</taxon>
        <taxon>Pseudomonadati</taxon>
        <taxon>Campylobacterota</taxon>
        <taxon>Epsilonproteobacteria</taxon>
        <taxon>Campylobacterales</taxon>
        <taxon>Arcobacteraceae</taxon>
        <taxon>Arcobacter</taxon>
    </lineage>
</organism>
<dbReference type="EMBL" id="CP001999">
    <property type="protein sequence ID" value="ADG93949.1"/>
    <property type="molecule type" value="Genomic_DNA"/>
</dbReference>
<dbReference type="Proteomes" id="UP000000939">
    <property type="component" value="Chromosome"/>
</dbReference>
<accession>D5V0Y7</accession>
<protein>
    <submittedName>
        <fullName evidence="1">Uncharacterized protein</fullName>
    </submittedName>
</protein>
<dbReference type="KEGG" id="ant:Arnit_2298"/>
<dbReference type="OrthoDB" id="5346208at2"/>
<reference evidence="1 2" key="1">
    <citation type="journal article" date="2010" name="Stand. Genomic Sci.">
        <title>Complete genome sequence of Arcobacter nitrofigilis type strain (CI).</title>
        <authorList>
            <person name="Pati A."/>
            <person name="Gronow S."/>
            <person name="Lapidus A."/>
            <person name="Copeland A."/>
            <person name="Glavina Del Rio T."/>
            <person name="Nolan M."/>
            <person name="Lucas S."/>
            <person name="Tice H."/>
            <person name="Cheng J.F."/>
            <person name="Han C."/>
            <person name="Chertkov O."/>
            <person name="Bruce D."/>
            <person name="Tapia R."/>
            <person name="Goodwin L."/>
            <person name="Pitluck S."/>
            <person name="Liolios K."/>
            <person name="Ivanova N."/>
            <person name="Mavromatis K."/>
            <person name="Chen A."/>
            <person name="Palaniappan K."/>
            <person name="Land M."/>
            <person name="Hauser L."/>
            <person name="Chang Y.J."/>
            <person name="Jeffries C.D."/>
            <person name="Detter J.C."/>
            <person name="Rohde M."/>
            <person name="Goker M."/>
            <person name="Bristow J."/>
            <person name="Eisen J.A."/>
            <person name="Markowitz V."/>
            <person name="Hugenholtz P."/>
            <person name="Klenk H.P."/>
            <person name="Kyrpides N.C."/>
        </authorList>
    </citation>
    <scope>NUCLEOTIDE SEQUENCE [LARGE SCALE GENOMIC DNA]</scope>
    <source>
        <strain evidence="2">ATCC 33309 / DSM 7299 / CCUG 15893 / LMG 7604 / NCTC 12251 / CI</strain>
    </source>
</reference>
<name>D5V0Y7_ARCNC</name>
<dbReference type="RefSeq" id="WP_013136094.1">
    <property type="nucleotide sequence ID" value="NC_014166.1"/>
</dbReference>
<dbReference type="AlphaFoldDB" id="D5V0Y7"/>
<gene>
    <name evidence="1" type="ordered locus">Arnit_2298</name>
</gene>
<proteinExistence type="predicted"/>